<dbReference type="Proteomes" id="UP000291078">
    <property type="component" value="Unassembled WGS sequence"/>
</dbReference>
<reference evidence="6 7" key="1">
    <citation type="journal article" date="2015" name="Stand. Genomic Sci.">
        <title>Genomic Encyclopedia of Bacterial and Archaeal Type Strains, Phase III: the genomes of soil and plant-associated and newly described type strains.</title>
        <authorList>
            <person name="Whitman W.B."/>
            <person name="Woyke T."/>
            <person name="Klenk H.P."/>
            <person name="Zhou Y."/>
            <person name="Lilburn T.G."/>
            <person name="Beck B.J."/>
            <person name="De Vos P."/>
            <person name="Vandamme P."/>
            <person name="Eisen J.A."/>
            <person name="Garrity G."/>
            <person name="Hugenholtz P."/>
            <person name="Kyrpides N.C."/>
        </authorList>
    </citation>
    <scope>NUCLEOTIDE SEQUENCE [LARGE SCALE GENOMIC DNA]</scope>
    <source>
        <strain evidence="6 7">ASC-9842</strain>
    </source>
</reference>
<evidence type="ECO:0000256" key="3">
    <source>
        <dbReference type="ARBA" id="ARBA00023004"/>
    </source>
</evidence>
<dbReference type="EMBL" id="SGXM01000001">
    <property type="protein sequence ID" value="RZT42438.1"/>
    <property type="molecule type" value="Genomic_DNA"/>
</dbReference>
<keyword evidence="3 4" id="KW-0408">Iron</keyword>
<name>A0A4Q7S9F0_9BURK</name>
<dbReference type="PROSITE" id="PS51007">
    <property type="entry name" value="CYTC"/>
    <property type="match status" value="2"/>
</dbReference>
<comment type="caution">
    <text evidence="6">The sequence shown here is derived from an EMBL/GenBank/DDBJ whole genome shotgun (WGS) entry which is preliminary data.</text>
</comment>
<dbReference type="Gene3D" id="1.10.760.10">
    <property type="entry name" value="Cytochrome c-like domain"/>
    <property type="match status" value="2"/>
</dbReference>
<dbReference type="InterPro" id="IPR036909">
    <property type="entry name" value="Cyt_c-like_dom_sf"/>
</dbReference>
<dbReference type="SUPFAM" id="SSF46626">
    <property type="entry name" value="Cytochrome c"/>
    <property type="match status" value="3"/>
</dbReference>
<sequence>MKTRRRSLIMIAAVAVIGIAAFLVLTAPSTWRLLHAARDVPDASVPDLRNGRIQFLAGDCATCHASPGKGDETLLGGGRSLETAFGTFHMPNVSSDASDGIGGWTLEQFIMAMREGVIPGKGNAYPAFPYTSYQRMSANDLRDLFAYMQSLPAVPGKVADHDLRFPFSIRRGVGLWRLAFLDGKPVEDDPTQTEQWNRGRYLVESSAHCVECHSPRNLMGAVPFAKRFAGGPNPEGTGYIPNITQDETGIGYWSVNDIARYLEEGVNPIGIKAGGDMKEVVMNTSRLSEGDRLAMAVYLKSLPGVDAPNAGAPQPNRTGEVVLLPEDRSHAGPSRLASLAAPPAELARHDALFVVAPTPFTIEAGGTGEDGKLLGATRVAVLARDGGRMQVRVDGWQQDGSESALYALRGQRIMQAVLSPEAIARAERKQTVRDAETGQDWHETSLTVWIQPAGLSADLAQLWKHADETYRQSCASCHALPHSNEYLANQWIGTLGAMKRYTSLDDAEYRLMLAWLQNHSKDVGGAHDETPHGRAQ</sequence>
<feature type="domain" description="Cytochrome c" evidence="5">
    <location>
        <begin position="194"/>
        <end position="303"/>
    </location>
</feature>
<evidence type="ECO:0000313" key="7">
    <source>
        <dbReference type="Proteomes" id="UP000291078"/>
    </source>
</evidence>
<evidence type="ECO:0000256" key="1">
    <source>
        <dbReference type="ARBA" id="ARBA00022617"/>
    </source>
</evidence>
<dbReference type="PANTHER" id="PTHR35008:SF8">
    <property type="entry name" value="ALCOHOL DEHYDROGENASE CYTOCHROME C SUBUNIT"/>
    <property type="match status" value="1"/>
</dbReference>
<proteinExistence type="predicted"/>
<dbReference type="GO" id="GO:0020037">
    <property type="term" value="F:heme binding"/>
    <property type="evidence" value="ECO:0007669"/>
    <property type="project" value="InterPro"/>
</dbReference>
<dbReference type="InterPro" id="IPR009056">
    <property type="entry name" value="Cyt_c-like_dom"/>
</dbReference>
<dbReference type="GO" id="GO:0009055">
    <property type="term" value="F:electron transfer activity"/>
    <property type="evidence" value="ECO:0007669"/>
    <property type="project" value="InterPro"/>
</dbReference>
<protein>
    <submittedName>
        <fullName evidence="6">Mono/diheme cytochrome c family protein</fullName>
    </submittedName>
</protein>
<evidence type="ECO:0000256" key="4">
    <source>
        <dbReference type="PROSITE-ProRule" id="PRU00433"/>
    </source>
</evidence>
<evidence type="ECO:0000256" key="2">
    <source>
        <dbReference type="ARBA" id="ARBA00022723"/>
    </source>
</evidence>
<evidence type="ECO:0000259" key="5">
    <source>
        <dbReference type="PROSITE" id="PS51007"/>
    </source>
</evidence>
<keyword evidence="7" id="KW-1185">Reference proteome</keyword>
<keyword evidence="1 4" id="KW-0349">Heme</keyword>
<dbReference type="RefSeq" id="WP_130390430.1">
    <property type="nucleotide sequence ID" value="NZ_SGXM01000001.1"/>
</dbReference>
<dbReference type="OrthoDB" id="6073217at2"/>
<dbReference type="AlphaFoldDB" id="A0A4Q7S9F0"/>
<keyword evidence="2 4" id="KW-0479">Metal-binding</keyword>
<organism evidence="6 7">
    <name type="scientific">Cupriavidus agavae</name>
    <dbReference type="NCBI Taxonomy" id="1001822"/>
    <lineage>
        <taxon>Bacteria</taxon>
        <taxon>Pseudomonadati</taxon>
        <taxon>Pseudomonadota</taxon>
        <taxon>Betaproteobacteria</taxon>
        <taxon>Burkholderiales</taxon>
        <taxon>Burkholderiaceae</taxon>
        <taxon>Cupriavidus</taxon>
    </lineage>
</organism>
<dbReference type="InterPro" id="IPR051459">
    <property type="entry name" value="Cytochrome_c-type_DH"/>
</dbReference>
<evidence type="ECO:0000313" key="6">
    <source>
        <dbReference type="EMBL" id="RZT42438.1"/>
    </source>
</evidence>
<dbReference type="PANTHER" id="PTHR35008">
    <property type="entry name" value="BLL4482 PROTEIN-RELATED"/>
    <property type="match status" value="1"/>
</dbReference>
<dbReference type="Pfam" id="PF00034">
    <property type="entry name" value="Cytochrom_C"/>
    <property type="match status" value="1"/>
</dbReference>
<gene>
    <name evidence="6" type="ORF">EV147_1474</name>
</gene>
<feature type="domain" description="Cytochrome c" evidence="5">
    <location>
        <begin position="46"/>
        <end position="152"/>
    </location>
</feature>
<accession>A0A4Q7S9F0</accession>
<dbReference type="GO" id="GO:0046872">
    <property type="term" value="F:metal ion binding"/>
    <property type="evidence" value="ECO:0007669"/>
    <property type="project" value="UniProtKB-KW"/>
</dbReference>